<keyword evidence="7 13" id="KW-0808">Transferase</keyword>
<dbReference type="GO" id="GO:0009029">
    <property type="term" value="F:lipid-A 4'-kinase activity"/>
    <property type="evidence" value="ECO:0007669"/>
    <property type="project" value="UniProtKB-UniRule"/>
</dbReference>
<evidence type="ECO:0000313" key="15">
    <source>
        <dbReference type="Proteomes" id="UP000219285"/>
    </source>
</evidence>
<evidence type="ECO:0000256" key="6">
    <source>
        <dbReference type="ARBA" id="ARBA00022556"/>
    </source>
</evidence>
<evidence type="ECO:0000256" key="5">
    <source>
        <dbReference type="ARBA" id="ARBA00022516"/>
    </source>
</evidence>
<feature type="binding site" evidence="13">
    <location>
        <begin position="57"/>
        <end position="64"/>
    </location>
    <ligand>
        <name>ATP</name>
        <dbReference type="ChEBI" id="CHEBI:30616"/>
    </ligand>
</feature>
<keyword evidence="5 13" id="KW-0444">Lipid biosynthesis</keyword>
<comment type="pathway">
    <text evidence="2 13">Glycolipid biosynthesis; lipid IV(A) biosynthesis; lipid IV(A) from (3R)-3-hydroxytetradecanoyl-[acyl-carrier-protein] and UDP-N-acetyl-alpha-D-glucosamine: step 6/6.</text>
</comment>
<dbReference type="Proteomes" id="UP000219285">
    <property type="component" value="Chromosome"/>
</dbReference>
<dbReference type="GO" id="GO:0005886">
    <property type="term" value="C:plasma membrane"/>
    <property type="evidence" value="ECO:0007669"/>
    <property type="project" value="TreeGrafter"/>
</dbReference>
<keyword evidence="10 13" id="KW-0067">ATP-binding</keyword>
<dbReference type="SUPFAM" id="SSF52540">
    <property type="entry name" value="P-loop containing nucleoside triphosphate hydrolases"/>
    <property type="match status" value="1"/>
</dbReference>
<comment type="similarity">
    <text evidence="13">Belongs to the LpxK family.</text>
</comment>
<keyword evidence="8 13" id="KW-0547">Nucleotide-binding</keyword>
<evidence type="ECO:0000313" key="14">
    <source>
        <dbReference type="EMBL" id="QJR82502.1"/>
    </source>
</evidence>
<accession>A0A6M4MHL1</accession>
<dbReference type="AlphaFoldDB" id="A0A6M4MHL1"/>
<dbReference type="EMBL" id="CP052766">
    <property type="protein sequence ID" value="QJR82502.1"/>
    <property type="molecule type" value="Genomic_DNA"/>
</dbReference>
<evidence type="ECO:0000256" key="9">
    <source>
        <dbReference type="ARBA" id="ARBA00022777"/>
    </source>
</evidence>
<dbReference type="RefSeq" id="WP_075609515.1">
    <property type="nucleotide sequence ID" value="NZ_CP052766.1"/>
</dbReference>
<reference evidence="14 15" key="2">
    <citation type="submission" date="2020-04" db="EMBL/GenBank/DDBJ databases">
        <title>Complete genome sequence of Alteromonas pelagimontana 5.12T.</title>
        <authorList>
            <person name="Sinha R.K."/>
            <person name="Krishnan K.P."/>
            <person name="Kurian J.P."/>
        </authorList>
    </citation>
    <scope>NUCLEOTIDE SEQUENCE [LARGE SCALE GENOMIC DNA]</scope>
    <source>
        <strain evidence="14 15">5.12</strain>
    </source>
</reference>
<evidence type="ECO:0000256" key="11">
    <source>
        <dbReference type="ARBA" id="ARBA00023098"/>
    </source>
</evidence>
<proteinExistence type="inferred from homology"/>
<evidence type="ECO:0000256" key="8">
    <source>
        <dbReference type="ARBA" id="ARBA00022741"/>
    </source>
</evidence>
<evidence type="ECO:0000256" key="10">
    <source>
        <dbReference type="ARBA" id="ARBA00022840"/>
    </source>
</evidence>
<dbReference type="InterPro" id="IPR027417">
    <property type="entry name" value="P-loop_NTPase"/>
</dbReference>
<dbReference type="PROSITE" id="PS51257">
    <property type="entry name" value="PROKAR_LIPOPROTEIN"/>
    <property type="match status" value="1"/>
</dbReference>
<evidence type="ECO:0000256" key="13">
    <source>
        <dbReference type="HAMAP-Rule" id="MF_00409"/>
    </source>
</evidence>
<dbReference type="GO" id="GO:0009245">
    <property type="term" value="P:lipid A biosynthetic process"/>
    <property type="evidence" value="ECO:0007669"/>
    <property type="project" value="UniProtKB-UniRule"/>
</dbReference>
<dbReference type="Pfam" id="PF02606">
    <property type="entry name" value="LpxK"/>
    <property type="match status" value="1"/>
</dbReference>
<name>A0A6M4MHL1_9ALTE</name>
<sequence>MSKLERAWYRGHPFLWLLWPFSMLFAAVTACRRYLFATGFIASSKPDAFLVIVGNISVGGNGKTPVVIALVEHFRAKGLKVGVLSRGYGGRAQHFPHHVMHADSAALVGDEPRLIASRTGVDVVIDPLRRRGAEFLVSRFGCQVIVCDDGLQHYALKRDVELVVMDERRYGNGKLLPMGPLREGIWRLDTVDMILHNVKCAEDARLLSVTIPQFHMQLRSSCIINVKDPALTLGIEDFIARYPSVNAIAGIGNPQRFFTQLSSAGVNVLKKREFADHHTFVKDDIPIGPVIMTEKDAVKVNYFAHEECWYLAVNAVLPDAFYNELNTRLEASGWLNKGRSNGV</sequence>
<keyword evidence="11 13" id="KW-0443">Lipid metabolism</keyword>
<dbReference type="InterPro" id="IPR003758">
    <property type="entry name" value="LpxK"/>
</dbReference>
<evidence type="ECO:0000256" key="4">
    <source>
        <dbReference type="ARBA" id="ARBA00016436"/>
    </source>
</evidence>
<protein>
    <recommendedName>
        <fullName evidence="4 13">Tetraacyldisaccharide 4'-kinase</fullName>
        <ecNumber evidence="3 13">2.7.1.130</ecNumber>
    </recommendedName>
    <alternativeName>
        <fullName evidence="12 13">Lipid A 4'-kinase</fullName>
    </alternativeName>
</protein>
<keyword evidence="15" id="KW-1185">Reference proteome</keyword>
<dbReference type="GO" id="GO:0009244">
    <property type="term" value="P:lipopolysaccharide core region biosynthetic process"/>
    <property type="evidence" value="ECO:0007669"/>
    <property type="project" value="TreeGrafter"/>
</dbReference>
<comment type="function">
    <text evidence="1 13">Transfers the gamma-phosphate of ATP to the 4'-position of a tetraacyldisaccharide 1-phosphate intermediate (termed DS-1-P) to form tetraacyldisaccharide 1,4'-bis-phosphate (lipid IVA).</text>
</comment>
<evidence type="ECO:0000256" key="12">
    <source>
        <dbReference type="ARBA" id="ARBA00029757"/>
    </source>
</evidence>
<evidence type="ECO:0000256" key="1">
    <source>
        <dbReference type="ARBA" id="ARBA00002274"/>
    </source>
</evidence>
<keyword evidence="6 13" id="KW-0441">Lipid A biosynthesis</keyword>
<dbReference type="GO" id="GO:0005524">
    <property type="term" value="F:ATP binding"/>
    <property type="evidence" value="ECO:0007669"/>
    <property type="project" value="UniProtKB-UniRule"/>
</dbReference>
<evidence type="ECO:0000256" key="3">
    <source>
        <dbReference type="ARBA" id="ARBA00012071"/>
    </source>
</evidence>
<organism evidence="14 15">
    <name type="scientific">Alteromonas pelagimontana</name>
    <dbReference type="NCBI Taxonomy" id="1858656"/>
    <lineage>
        <taxon>Bacteria</taxon>
        <taxon>Pseudomonadati</taxon>
        <taxon>Pseudomonadota</taxon>
        <taxon>Gammaproteobacteria</taxon>
        <taxon>Alteromonadales</taxon>
        <taxon>Alteromonadaceae</taxon>
        <taxon>Alteromonas/Salinimonas group</taxon>
        <taxon>Alteromonas</taxon>
    </lineage>
</organism>
<dbReference type="PANTHER" id="PTHR42724:SF1">
    <property type="entry name" value="TETRAACYLDISACCHARIDE 4'-KINASE, MITOCHONDRIAL-RELATED"/>
    <property type="match status" value="1"/>
</dbReference>
<dbReference type="OrthoDB" id="9766423at2"/>
<gene>
    <name evidence="13" type="primary">lpxK</name>
    <name evidence="14" type="ORF">CA267_017950</name>
</gene>
<dbReference type="PANTHER" id="PTHR42724">
    <property type="entry name" value="TETRAACYLDISACCHARIDE 4'-KINASE"/>
    <property type="match status" value="1"/>
</dbReference>
<dbReference type="KEGG" id="apel:CA267_017950"/>
<comment type="catalytic activity">
    <reaction evidence="13">
        <text>a lipid A disaccharide + ATP = a lipid IVA + ADP + H(+)</text>
        <dbReference type="Rhea" id="RHEA:67840"/>
        <dbReference type="ChEBI" id="CHEBI:15378"/>
        <dbReference type="ChEBI" id="CHEBI:30616"/>
        <dbReference type="ChEBI" id="CHEBI:176343"/>
        <dbReference type="ChEBI" id="CHEBI:176425"/>
        <dbReference type="ChEBI" id="CHEBI:456216"/>
        <dbReference type="EC" id="2.7.1.130"/>
    </reaction>
</comment>
<keyword evidence="9 13" id="KW-0418">Kinase</keyword>
<evidence type="ECO:0000256" key="7">
    <source>
        <dbReference type="ARBA" id="ARBA00022679"/>
    </source>
</evidence>
<dbReference type="NCBIfam" id="TIGR00682">
    <property type="entry name" value="lpxK"/>
    <property type="match status" value="1"/>
</dbReference>
<evidence type="ECO:0000256" key="2">
    <source>
        <dbReference type="ARBA" id="ARBA00004870"/>
    </source>
</evidence>
<dbReference type="UniPathway" id="UPA00359">
    <property type="reaction ID" value="UER00482"/>
</dbReference>
<reference evidence="15" key="1">
    <citation type="submission" date="2014-12" db="EMBL/GenBank/DDBJ databases">
        <title>Complete genome sequence of a multi-drug resistant Klebsiella pneumoniae.</title>
        <authorList>
            <person name="Hua X."/>
            <person name="Chen Q."/>
            <person name="Li X."/>
            <person name="Feng Y."/>
            <person name="Ruan Z."/>
            <person name="Yu Y."/>
        </authorList>
    </citation>
    <scope>NUCLEOTIDE SEQUENCE [LARGE SCALE GENOMIC DNA]</scope>
    <source>
        <strain evidence="15">5.12</strain>
    </source>
</reference>
<dbReference type="HAMAP" id="MF_00409">
    <property type="entry name" value="LpxK"/>
    <property type="match status" value="1"/>
</dbReference>
<dbReference type="EC" id="2.7.1.130" evidence="3 13"/>